<name>A0A9W6K0Q8_9HYPH</name>
<dbReference type="GO" id="GO:0045892">
    <property type="term" value="P:negative regulation of DNA-templated transcription"/>
    <property type="evidence" value="ECO:0007669"/>
    <property type="project" value="TreeGrafter"/>
</dbReference>
<dbReference type="Gene3D" id="1.10.10.10">
    <property type="entry name" value="Winged helix-like DNA-binding domain superfamily/Winged helix DNA-binding domain"/>
    <property type="match status" value="1"/>
</dbReference>
<evidence type="ECO:0000313" key="6">
    <source>
        <dbReference type="Proteomes" id="UP001143330"/>
    </source>
</evidence>
<dbReference type="InterPro" id="IPR036388">
    <property type="entry name" value="WH-like_DNA-bd_sf"/>
</dbReference>
<dbReference type="InterPro" id="IPR050707">
    <property type="entry name" value="HTH_MetabolicPath_Reg"/>
</dbReference>
<comment type="caution">
    <text evidence="5">The sequence shown here is derived from an EMBL/GenBank/DDBJ whole genome shotgun (WGS) entry which is preliminary data.</text>
</comment>
<dbReference type="InterPro" id="IPR029016">
    <property type="entry name" value="GAF-like_dom_sf"/>
</dbReference>
<dbReference type="RefSeq" id="WP_213359206.1">
    <property type="nucleotide sequence ID" value="NZ_BSFM01000017.1"/>
</dbReference>
<protein>
    <recommendedName>
        <fullName evidence="4">IclR-ED domain-containing protein</fullName>
    </recommendedName>
</protein>
<keyword evidence="1" id="KW-0805">Transcription regulation</keyword>
<evidence type="ECO:0000313" key="5">
    <source>
        <dbReference type="EMBL" id="GLK85580.1"/>
    </source>
</evidence>
<dbReference type="Proteomes" id="UP001143330">
    <property type="component" value="Unassembled WGS sequence"/>
</dbReference>
<sequence length="257" mass="28032">MSRQSHILSILQLFDTGMSVWTVEEIAKALGVSVRTAYRTVRELTQGGFLDPVSGAGYVLGPAFIRFDRVLRQSDPLIHIATPAMERLLDETSQEAAVILCRRFKDCVMSVHMVEGREPHLPASYERGAAMPLFLGAPAKVILAFLPDRVLRGLYLRNDAELRRSGIDSWLSFKEQLKPVRKAGYAMTQAEIGEGRLGIAAPITRDGLVVASLSLVLSVRSNRPDADRIAHFAEGVRRAASAVSAALDVSEPGAAPR</sequence>
<dbReference type="PANTHER" id="PTHR30136:SF24">
    <property type="entry name" value="HTH-TYPE TRANSCRIPTIONAL REPRESSOR ALLR"/>
    <property type="match status" value="1"/>
</dbReference>
<dbReference type="Pfam" id="PF13384">
    <property type="entry name" value="HTH_23"/>
    <property type="match status" value="1"/>
</dbReference>
<dbReference type="EMBL" id="BSFM01000017">
    <property type="protein sequence ID" value="GLK85580.1"/>
    <property type="molecule type" value="Genomic_DNA"/>
</dbReference>
<evidence type="ECO:0000256" key="1">
    <source>
        <dbReference type="ARBA" id="ARBA00023015"/>
    </source>
</evidence>
<dbReference type="InterPro" id="IPR014757">
    <property type="entry name" value="Tscrpt_reg_IclR_C"/>
</dbReference>
<proteinExistence type="predicted"/>
<keyword evidence="2" id="KW-0238">DNA-binding</keyword>
<dbReference type="PROSITE" id="PS51078">
    <property type="entry name" value="ICLR_ED"/>
    <property type="match status" value="1"/>
</dbReference>
<keyword evidence="6" id="KW-1185">Reference proteome</keyword>
<evidence type="ECO:0000256" key="3">
    <source>
        <dbReference type="ARBA" id="ARBA00023163"/>
    </source>
</evidence>
<reference evidence="5" key="2">
    <citation type="submission" date="2023-01" db="EMBL/GenBank/DDBJ databases">
        <authorList>
            <person name="Sun Q."/>
            <person name="Evtushenko L."/>
        </authorList>
    </citation>
    <scope>NUCLEOTIDE SEQUENCE</scope>
    <source>
        <strain evidence="5">VKM B-2789</strain>
    </source>
</reference>
<dbReference type="InterPro" id="IPR005471">
    <property type="entry name" value="Tscrpt_reg_IclR_N"/>
</dbReference>
<keyword evidence="3" id="KW-0804">Transcription</keyword>
<dbReference type="SMART" id="SM00346">
    <property type="entry name" value="HTH_ICLR"/>
    <property type="match status" value="1"/>
</dbReference>
<reference evidence="5" key="1">
    <citation type="journal article" date="2014" name="Int. J. Syst. Evol. Microbiol.">
        <title>Complete genome sequence of Corynebacterium casei LMG S-19264T (=DSM 44701T), isolated from a smear-ripened cheese.</title>
        <authorList>
            <consortium name="US DOE Joint Genome Institute (JGI-PGF)"/>
            <person name="Walter F."/>
            <person name="Albersmeier A."/>
            <person name="Kalinowski J."/>
            <person name="Ruckert C."/>
        </authorList>
    </citation>
    <scope>NUCLEOTIDE SEQUENCE</scope>
    <source>
        <strain evidence="5">VKM B-2789</strain>
    </source>
</reference>
<dbReference type="GO" id="GO:0003677">
    <property type="term" value="F:DNA binding"/>
    <property type="evidence" value="ECO:0007669"/>
    <property type="project" value="UniProtKB-KW"/>
</dbReference>
<evidence type="ECO:0000259" key="4">
    <source>
        <dbReference type="PROSITE" id="PS51078"/>
    </source>
</evidence>
<gene>
    <name evidence="5" type="ORF">GCM10017653_36500</name>
</gene>
<evidence type="ECO:0000256" key="2">
    <source>
        <dbReference type="ARBA" id="ARBA00023125"/>
    </source>
</evidence>
<dbReference type="Gene3D" id="3.30.450.40">
    <property type="match status" value="1"/>
</dbReference>
<dbReference type="InterPro" id="IPR036390">
    <property type="entry name" value="WH_DNA-bd_sf"/>
</dbReference>
<dbReference type="AlphaFoldDB" id="A0A9W6K0Q8"/>
<dbReference type="SUPFAM" id="SSF46785">
    <property type="entry name" value="Winged helix' DNA-binding domain"/>
    <property type="match status" value="1"/>
</dbReference>
<dbReference type="GO" id="GO:0003700">
    <property type="term" value="F:DNA-binding transcription factor activity"/>
    <property type="evidence" value="ECO:0007669"/>
    <property type="project" value="TreeGrafter"/>
</dbReference>
<organism evidence="5 6">
    <name type="scientific">Ancylobacter defluvii</name>
    <dbReference type="NCBI Taxonomy" id="1282440"/>
    <lineage>
        <taxon>Bacteria</taxon>
        <taxon>Pseudomonadati</taxon>
        <taxon>Pseudomonadota</taxon>
        <taxon>Alphaproteobacteria</taxon>
        <taxon>Hyphomicrobiales</taxon>
        <taxon>Xanthobacteraceae</taxon>
        <taxon>Ancylobacter</taxon>
    </lineage>
</organism>
<dbReference type="Pfam" id="PF01614">
    <property type="entry name" value="IclR_C"/>
    <property type="match status" value="1"/>
</dbReference>
<dbReference type="PANTHER" id="PTHR30136">
    <property type="entry name" value="HELIX-TURN-HELIX TRANSCRIPTIONAL REGULATOR, ICLR FAMILY"/>
    <property type="match status" value="1"/>
</dbReference>
<dbReference type="SUPFAM" id="SSF55781">
    <property type="entry name" value="GAF domain-like"/>
    <property type="match status" value="1"/>
</dbReference>
<feature type="domain" description="IclR-ED" evidence="4">
    <location>
        <begin position="63"/>
        <end position="249"/>
    </location>
</feature>
<accession>A0A9W6K0Q8</accession>